<sequence>MRGIRKNGKTLETGLFFKITGCLELPYQPEKIQAAIRYLLTQGAILGKASFLQGTPAQEMTYERIWEGEPSFECEAVTREDLETHVLLRVEITLPNGWESRLLVDFLVDTISYEVSLVFSDSALIEDVTPEEAARNEEELKKFGEGFFEALQPRSRFIGLEIEHP</sequence>
<protein>
    <submittedName>
        <fullName evidence="1">Uncharacterized protein</fullName>
    </submittedName>
</protein>
<dbReference type="RefSeq" id="WP_038088298.1">
    <property type="nucleotide sequence ID" value="NZ_JMIR01000014.1"/>
</dbReference>
<dbReference type="EMBL" id="JMIR01000014">
    <property type="protein sequence ID" value="KEO83127.1"/>
    <property type="molecule type" value="Genomic_DNA"/>
</dbReference>
<keyword evidence="2" id="KW-1185">Reference proteome</keyword>
<organism evidence="1 2">
    <name type="scientific">Tumebacillus flagellatus</name>
    <dbReference type="NCBI Taxonomy" id="1157490"/>
    <lineage>
        <taxon>Bacteria</taxon>
        <taxon>Bacillati</taxon>
        <taxon>Bacillota</taxon>
        <taxon>Bacilli</taxon>
        <taxon>Bacillales</taxon>
        <taxon>Alicyclobacillaceae</taxon>
        <taxon>Tumebacillus</taxon>
    </lineage>
</organism>
<dbReference type="STRING" id="1157490.EL26_11705"/>
<accession>A0A074MB37</accession>
<evidence type="ECO:0000313" key="2">
    <source>
        <dbReference type="Proteomes" id="UP000027931"/>
    </source>
</evidence>
<proteinExistence type="predicted"/>
<name>A0A074MB37_9BACL</name>
<dbReference type="eggNOG" id="ENOG502ZN6N">
    <property type="taxonomic scope" value="Bacteria"/>
</dbReference>
<comment type="caution">
    <text evidence="1">The sequence shown here is derived from an EMBL/GenBank/DDBJ whole genome shotgun (WGS) entry which is preliminary data.</text>
</comment>
<dbReference type="AlphaFoldDB" id="A0A074MB37"/>
<dbReference type="Proteomes" id="UP000027931">
    <property type="component" value="Unassembled WGS sequence"/>
</dbReference>
<reference evidence="1 2" key="1">
    <citation type="journal article" date="2013" name="Int. J. Syst. Evol. Microbiol.">
        <title>Tumebacillus flagellatus sp. nov., an alpha-amylase/pullulanase-producing bacterium isolated from cassava wastewater.</title>
        <authorList>
            <person name="Wang Q."/>
            <person name="Xie N."/>
            <person name="Qin Y."/>
            <person name="Shen N."/>
            <person name="Zhu J."/>
            <person name="Mi H."/>
            <person name="Huang R."/>
        </authorList>
    </citation>
    <scope>NUCLEOTIDE SEQUENCE [LARGE SCALE GENOMIC DNA]</scope>
    <source>
        <strain evidence="1 2">GST4</strain>
    </source>
</reference>
<gene>
    <name evidence="1" type="ORF">EL26_11705</name>
</gene>
<evidence type="ECO:0000313" key="1">
    <source>
        <dbReference type="EMBL" id="KEO83127.1"/>
    </source>
</evidence>